<dbReference type="Proteomes" id="UP000559027">
    <property type="component" value="Unassembled WGS sequence"/>
</dbReference>
<evidence type="ECO:0000313" key="9">
    <source>
        <dbReference type="EMBL" id="KAF5363861.1"/>
    </source>
</evidence>
<dbReference type="GO" id="GO:0016829">
    <property type="term" value="F:lyase activity"/>
    <property type="evidence" value="ECO:0007669"/>
    <property type="project" value="UniProtKB-KW"/>
</dbReference>
<feature type="active site" description="Nucleophile" evidence="7">
    <location>
        <position position="89"/>
    </location>
</feature>
<feature type="binding site" evidence="8">
    <location>
        <begin position="150"/>
        <end position="151"/>
    </location>
    <ligand>
        <name>L-glutamine</name>
        <dbReference type="ChEBI" id="CHEBI:58359"/>
    </ligand>
</feature>
<feature type="active site" description="Charge relay system" evidence="7">
    <location>
        <position position="208"/>
    </location>
</feature>
<feature type="active site" description="Charge relay system" evidence="7">
    <location>
        <position position="210"/>
    </location>
</feature>
<dbReference type="GO" id="GO:1903600">
    <property type="term" value="C:glutaminase complex"/>
    <property type="evidence" value="ECO:0007669"/>
    <property type="project" value="TreeGrafter"/>
</dbReference>
<dbReference type="EC" id="3.5.1.2" evidence="2"/>
<dbReference type="PROSITE" id="PS51273">
    <property type="entry name" value="GATASE_TYPE_1"/>
    <property type="match status" value="1"/>
</dbReference>
<dbReference type="PANTHER" id="PTHR31559:SF0">
    <property type="entry name" value="PYRIDOXAL 5'-PHOSPHATE SYNTHASE SUBUNIT SNO1-RELATED"/>
    <property type="match status" value="1"/>
</dbReference>
<keyword evidence="3" id="KW-0378">Hydrolase</keyword>
<dbReference type="GO" id="GO:0042823">
    <property type="term" value="P:pyridoxal phosphate biosynthetic process"/>
    <property type="evidence" value="ECO:0007669"/>
    <property type="project" value="InterPro"/>
</dbReference>
<dbReference type="PANTHER" id="PTHR31559">
    <property type="entry name" value="PYRIDOXAL 5'-PHOSPHATE SYNTHASE SUBUNIT SNO"/>
    <property type="match status" value="1"/>
</dbReference>
<dbReference type="GO" id="GO:0008614">
    <property type="term" value="P:pyridoxine metabolic process"/>
    <property type="evidence" value="ECO:0007669"/>
    <property type="project" value="TreeGrafter"/>
</dbReference>
<evidence type="ECO:0000256" key="8">
    <source>
        <dbReference type="PIRSR" id="PIRSR005639-2"/>
    </source>
</evidence>
<reference evidence="9 10" key="1">
    <citation type="journal article" date="2020" name="ISME J.">
        <title>Uncovering the hidden diversity of litter-decomposition mechanisms in mushroom-forming fungi.</title>
        <authorList>
            <person name="Floudas D."/>
            <person name="Bentzer J."/>
            <person name="Ahren D."/>
            <person name="Johansson T."/>
            <person name="Persson P."/>
            <person name="Tunlid A."/>
        </authorList>
    </citation>
    <scope>NUCLEOTIDE SEQUENCE [LARGE SCALE GENOMIC DNA]</scope>
    <source>
        <strain evidence="9 10">CBS 146.42</strain>
    </source>
</reference>
<dbReference type="PIRSF" id="PIRSF005639">
    <property type="entry name" value="Glut_amidoT_SNO"/>
    <property type="match status" value="1"/>
</dbReference>
<evidence type="ECO:0000256" key="5">
    <source>
        <dbReference type="ARBA" id="ARBA00023239"/>
    </source>
</evidence>
<feature type="binding site" evidence="8">
    <location>
        <begin position="58"/>
        <end position="60"/>
    </location>
    <ligand>
        <name>L-glutamine</name>
        <dbReference type="ChEBI" id="CHEBI:58359"/>
    </ligand>
</feature>
<keyword evidence="4" id="KW-0315">Glutamine amidotransferase</keyword>
<evidence type="ECO:0000256" key="4">
    <source>
        <dbReference type="ARBA" id="ARBA00022962"/>
    </source>
</evidence>
<dbReference type="NCBIfam" id="TIGR03800">
    <property type="entry name" value="PLP_synth_Pdx2"/>
    <property type="match status" value="1"/>
</dbReference>
<dbReference type="OrthoDB" id="2039at2759"/>
<sequence length="235" mass="25600">MTQTTDTNLIIGILALQGAFVEHEMALQKLPIQKKIDVVLVRTPGELARCQALVIPGGESTTIALLARLSGLLEPLREFVRVKPVWGTCAGAILLAKAVVGAKKGGQELLGGMSITIARNGWGSQLESFEADLDVTGLRDSERPFTGIFIRAPVVLTLEPSLEDPPIHVVSRLSPSLLPESLTSSNSTPEPKSFVALRQGHHFLTTFHPELTRDNRFHEYFVRECVLPSISPPRP</sequence>
<dbReference type="AlphaFoldDB" id="A0A8H5LNN9"/>
<evidence type="ECO:0000256" key="2">
    <source>
        <dbReference type="ARBA" id="ARBA00012918"/>
    </source>
</evidence>
<dbReference type="PROSITE" id="PS01236">
    <property type="entry name" value="PDXT_SNO_1"/>
    <property type="match status" value="1"/>
</dbReference>
<keyword evidence="5" id="KW-0456">Lyase</keyword>
<name>A0A8H5LNN9_9AGAR</name>
<dbReference type="InterPro" id="IPR002161">
    <property type="entry name" value="PdxT/SNO"/>
</dbReference>
<evidence type="ECO:0000256" key="7">
    <source>
        <dbReference type="PIRSR" id="PIRSR005639-1"/>
    </source>
</evidence>
<comment type="caution">
    <text evidence="9">The sequence shown here is derived from an EMBL/GenBank/DDBJ whole genome shotgun (WGS) entry which is preliminary data.</text>
</comment>
<protein>
    <recommendedName>
        <fullName evidence="2">glutaminase</fullName>
        <ecNumber evidence="2">3.5.1.2</ecNumber>
    </recommendedName>
</protein>
<feature type="binding site" evidence="8">
    <location>
        <position position="119"/>
    </location>
    <ligand>
        <name>L-glutamine</name>
        <dbReference type="ChEBI" id="CHEBI:58359"/>
    </ligand>
</feature>
<evidence type="ECO:0000256" key="3">
    <source>
        <dbReference type="ARBA" id="ARBA00022801"/>
    </source>
</evidence>
<dbReference type="InterPro" id="IPR021196">
    <property type="entry name" value="PdxT/SNO_CS"/>
</dbReference>
<dbReference type="GO" id="GO:0004359">
    <property type="term" value="F:glutaminase activity"/>
    <property type="evidence" value="ECO:0007669"/>
    <property type="project" value="UniProtKB-EC"/>
</dbReference>
<dbReference type="Gene3D" id="3.40.50.880">
    <property type="match status" value="1"/>
</dbReference>
<dbReference type="PROSITE" id="PS51130">
    <property type="entry name" value="PDXT_SNO_2"/>
    <property type="match status" value="1"/>
</dbReference>
<dbReference type="FunFam" id="3.40.50.880:FF:000077">
    <property type="entry name" value="Unplaced genomic scaffold supercont2.4, whole genome shotgun sequence"/>
    <property type="match status" value="1"/>
</dbReference>
<dbReference type="SUPFAM" id="SSF52317">
    <property type="entry name" value="Class I glutamine amidotransferase-like"/>
    <property type="match status" value="1"/>
</dbReference>
<comment type="similarity">
    <text evidence="1">Belongs to the glutaminase PdxT/SNO family.</text>
</comment>
<evidence type="ECO:0000256" key="1">
    <source>
        <dbReference type="ARBA" id="ARBA00008345"/>
    </source>
</evidence>
<evidence type="ECO:0000313" key="10">
    <source>
        <dbReference type="Proteomes" id="UP000559027"/>
    </source>
</evidence>
<evidence type="ECO:0000256" key="6">
    <source>
        <dbReference type="ARBA" id="ARBA00049534"/>
    </source>
</evidence>
<dbReference type="Pfam" id="PF01174">
    <property type="entry name" value="SNO"/>
    <property type="match status" value="1"/>
</dbReference>
<dbReference type="CDD" id="cd01749">
    <property type="entry name" value="GATase1_PB"/>
    <property type="match status" value="1"/>
</dbReference>
<dbReference type="GO" id="GO:0005829">
    <property type="term" value="C:cytosol"/>
    <property type="evidence" value="ECO:0007669"/>
    <property type="project" value="TreeGrafter"/>
</dbReference>
<dbReference type="InterPro" id="IPR029062">
    <property type="entry name" value="Class_I_gatase-like"/>
</dbReference>
<dbReference type="EMBL" id="JAACJO010000001">
    <property type="protein sequence ID" value="KAF5363861.1"/>
    <property type="molecule type" value="Genomic_DNA"/>
</dbReference>
<proteinExistence type="inferred from homology"/>
<comment type="catalytic activity">
    <reaction evidence="6">
        <text>L-glutamine + H2O = L-glutamate + NH4(+)</text>
        <dbReference type="Rhea" id="RHEA:15889"/>
        <dbReference type="ChEBI" id="CHEBI:15377"/>
        <dbReference type="ChEBI" id="CHEBI:28938"/>
        <dbReference type="ChEBI" id="CHEBI:29985"/>
        <dbReference type="ChEBI" id="CHEBI:58359"/>
        <dbReference type="EC" id="3.5.1.2"/>
    </reaction>
</comment>
<organism evidence="9 10">
    <name type="scientific">Leucocoprinus leucothites</name>
    <dbReference type="NCBI Taxonomy" id="201217"/>
    <lineage>
        <taxon>Eukaryota</taxon>
        <taxon>Fungi</taxon>
        <taxon>Dikarya</taxon>
        <taxon>Basidiomycota</taxon>
        <taxon>Agaricomycotina</taxon>
        <taxon>Agaricomycetes</taxon>
        <taxon>Agaricomycetidae</taxon>
        <taxon>Agaricales</taxon>
        <taxon>Agaricineae</taxon>
        <taxon>Agaricaceae</taxon>
        <taxon>Leucocoprinus</taxon>
    </lineage>
</organism>
<dbReference type="HAMAP" id="MF_01615">
    <property type="entry name" value="PdxT"/>
    <property type="match status" value="1"/>
</dbReference>
<keyword evidence="10" id="KW-1185">Reference proteome</keyword>
<accession>A0A8H5LNN9</accession>
<gene>
    <name evidence="9" type="ORF">D9756_001082</name>
</gene>